<evidence type="ECO:0000256" key="3">
    <source>
        <dbReference type="ARBA" id="ARBA00022989"/>
    </source>
</evidence>
<proteinExistence type="inferred from homology"/>
<dbReference type="InterPro" id="IPR015943">
    <property type="entry name" value="WD40/YVTN_repeat-like_dom_sf"/>
</dbReference>
<dbReference type="SUPFAM" id="SSF50998">
    <property type="entry name" value="Quinoprotein alcohol dehydrogenase-like"/>
    <property type="match status" value="1"/>
</dbReference>
<organism evidence="7 8">
    <name type="scientific">Goodea atripinnis</name>
    <dbReference type="NCBI Taxonomy" id="208336"/>
    <lineage>
        <taxon>Eukaryota</taxon>
        <taxon>Metazoa</taxon>
        <taxon>Chordata</taxon>
        <taxon>Craniata</taxon>
        <taxon>Vertebrata</taxon>
        <taxon>Euteleostomi</taxon>
        <taxon>Actinopterygii</taxon>
        <taxon>Neopterygii</taxon>
        <taxon>Teleostei</taxon>
        <taxon>Neoteleostei</taxon>
        <taxon>Acanthomorphata</taxon>
        <taxon>Ovalentaria</taxon>
        <taxon>Atherinomorphae</taxon>
        <taxon>Cyprinodontiformes</taxon>
        <taxon>Goodeidae</taxon>
        <taxon>Goodea</taxon>
    </lineage>
</organism>
<evidence type="ECO:0000259" key="6">
    <source>
        <dbReference type="Pfam" id="PF23727"/>
    </source>
</evidence>
<evidence type="ECO:0000256" key="4">
    <source>
        <dbReference type="ARBA" id="ARBA00023136"/>
    </source>
</evidence>
<dbReference type="EMBL" id="JAHRIO010030479">
    <property type="protein sequence ID" value="MEQ2167921.1"/>
    <property type="molecule type" value="Genomic_DNA"/>
</dbReference>
<comment type="caution">
    <text evidence="7">The sequence shown here is derived from an EMBL/GenBank/DDBJ whole genome shotgun (WGS) entry which is preliminary data.</text>
</comment>
<sequence length="178" mass="19846">MLALDGTKGRTLWERPLDAEFHWAQCGLQTGTRRSWHCLLSHSDNLTAIDKYTGDVVWQQPQPTGLRSSLPVLSVPDLDGDKVSDVVLVASDDTQVKPSDCLPLFLIERYTCCILLVLSEIHQISVFFVHLQTQLILLSGKKGTQIGSTVIIDSIGTNNHLLHYTKGGSYYVLLQRGW</sequence>
<keyword evidence="3" id="KW-1133">Transmembrane helix</keyword>
<keyword evidence="4" id="KW-0472">Membrane</keyword>
<dbReference type="Pfam" id="PF23727">
    <property type="entry name" value="Beta-prop_FAM234A_B"/>
    <property type="match status" value="2"/>
</dbReference>
<evidence type="ECO:0000256" key="5">
    <source>
        <dbReference type="ARBA" id="ARBA00025791"/>
    </source>
</evidence>
<feature type="domain" description="FAM234A/B beta-propeller" evidence="6">
    <location>
        <begin position="130"/>
        <end position="176"/>
    </location>
</feature>
<dbReference type="InterPro" id="IPR055409">
    <property type="entry name" value="Beta-prop_FAM234A_B"/>
</dbReference>
<evidence type="ECO:0000256" key="1">
    <source>
        <dbReference type="ARBA" id="ARBA00004167"/>
    </source>
</evidence>
<reference evidence="7 8" key="1">
    <citation type="submission" date="2021-06" db="EMBL/GenBank/DDBJ databases">
        <authorList>
            <person name="Palmer J.M."/>
        </authorList>
    </citation>
    <scope>NUCLEOTIDE SEQUENCE [LARGE SCALE GENOMIC DNA]</scope>
    <source>
        <strain evidence="7 8">GA_2019</strain>
        <tissue evidence="7">Muscle</tissue>
    </source>
</reference>
<comment type="subcellular location">
    <subcellularLocation>
        <location evidence="1">Membrane</location>
        <topology evidence="1">Single-pass membrane protein</topology>
    </subcellularLocation>
</comment>
<accession>A0ABV0NA38</accession>
<dbReference type="Proteomes" id="UP001476798">
    <property type="component" value="Unassembled WGS sequence"/>
</dbReference>
<protein>
    <recommendedName>
        <fullName evidence="6">FAM234A/B beta-propeller domain-containing protein</fullName>
    </recommendedName>
</protein>
<name>A0ABV0NA38_9TELE</name>
<keyword evidence="2" id="KW-0812">Transmembrane</keyword>
<comment type="similarity">
    <text evidence="5">Belongs to the FAM234 family.</text>
</comment>
<keyword evidence="8" id="KW-1185">Reference proteome</keyword>
<dbReference type="PANTHER" id="PTHR21419">
    <property type="match status" value="1"/>
</dbReference>
<dbReference type="PANTHER" id="PTHR21419:SF7">
    <property type="entry name" value="PROTEIN FAM234A"/>
    <property type="match status" value="1"/>
</dbReference>
<gene>
    <name evidence="7" type="ORF">GOODEAATRI_009032</name>
</gene>
<evidence type="ECO:0000256" key="2">
    <source>
        <dbReference type="ARBA" id="ARBA00022692"/>
    </source>
</evidence>
<dbReference type="InterPro" id="IPR045232">
    <property type="entry name" value="FAM234"/>
</dbReference>
<evidence type="ECO:0000313" key="7">
    <source>
        <dbReference type="EMBL" id="MEQ2167921.1"/>
    </source>
</evidence>
<evidence type="ECO:0000313" key="8">
    <source>
        <dbReference type="Proteomes" id="UP001476798"/>
    </source>
</evidence>
<feature type="domain" description="FAM234A/B beta-propeller" evidence="6">
    <location>
        <begin position="1"/>
        <end position="97"/>
    </location>
</feature>
<dbReference type="InterPro" id="IPR011047">
    <property type="entry name" value="Quinoprotein_ADH-like_sf"/>
</dbReference>
<dbReference type="Gene3D" id="2.130.10.10">
    <property type="entry name" value="YVTN repeat-like/Quinoprotein amine dehydrogenase"/>
    <property type="match status" value="1"/>
</dbReference>